<keyword evidence="1" id="KW-0460">Magnesium</keyword>
<reference evidence="2 3" key="1">
    <citation type="journal article" date="2018" name="Nat. Biotechnol.">
        <title>A standardized bacterial taxonomy based on genome phylogeny substantially revises the tree of life.</title>
        <authorList>
            <person name="Parks D.H."/>
            <person name="Chuvochina M."/>
            <person name="Waite D.W."/>
            <person name="Rinke C."/>
            <person name="Skarshewski A."/>
            <person name="Chaumeil P.A."/>
            <person name="Hugenholtz P."/>
        </authorList>
    </citation>
    <scope>NUCLEOTIDE SEQUENCE [LARGE SCALE GENOMIC DNA]</scope>
    <source>
        <strain evidence="2">UBA11701</strain>
    </source>
</reference>
<comment type="cofactor">
    <cofactor evidence="1">
        <name>Mg(2+)</name>
        <dbReference type="ChEBI" id="CHEBI:18420"/>
    </cofactor>
    <text evidence="1">Binds 2 magnesium ions per subunit.</text>
</comment>
<sequence>MAKAIFLGGDTDTQGAIAGSLAGSFYDKSKITRKNGLLVC</sequence>
<evidence type="ECO:0000256" key="1">
    <source>
        <dbReference type="PIRSR" id="PIRSR605502-1"/>
    </source>
</evidence>
<feature type="binding site" evidence="1">
    <location>
        <position position="10"/>
    </location>
    <ligand>
        <name>Mg(2+)</name>
        <dbReference type="ChEBI" id="CHEBI:18420"/>
        <label>1</label>
    </ligand>
</feature>
<dbReference type="SUPFAM" id="SSF101478">
    <property type="entry name" value="ADP-ribosylglycohydrolase"/>
    <property type="match status" value="1"/>
</dbReference>
<name>A0A3D0ZRE6_UNCKA</name>
<gene>
    <name evidence="2" type="ORF">DEP93_02320</name>
</gene>
<dbReference type="AlphaFoldDB" id="A0A3D0ZRE6"/>
<dbReference type="GO" id="GO:0046872">
    <property type="term" value="F:metal ion binding"/>
    <property type="evidence" value="ECO:0007669"/>
    <property type="project" value="UniProtKB-KW"/>
</dbReference>
<evidence type="ECO:0000313" key="2">
    <source>
        <dbReference type="EMBL" id="HCC42283.1"/>
    </source>
</evidence>
<protein>
    <recommendedName>
        <fullName evidence="4">ADP-ribosylglycohydrolase family protein</fullName>
    </recommendedName>
</protein>
<dbReference type="InterPro" id="IPR036705">
    <property type="entry name" value="Ribosyl_crysJ1_sf"/>
</dbReference>
<comment type="caution">
    <text evidence="2">The sequence shown here is derived from an EMBL/GenBank/DDBJ whole genome shotgun (WGS) entry which is preliminary data.</text>
</comment>
<dbReference type="EMBL" id="DOZN01000016">
    <property type="protein sequence ID" value="HCC42283.1"/>
    <property type="molecule type" value="Genomic_DNA"/>
</dbReference>
<dbReference type="InterPro" id="IPR005502">
    <property type="entry name" value="Ribosyl_crysJ1"/>
</dbReference>
<keyword evidence="1" id="KW-0479">Metal-binding</keyword>
<accession>A0A3D0ZRE6</accession>
<evidence type="ECO:0000313" key="3">
    <source>
        <dbReference type="Proteomes" id="UP000263336"/>
    </source>
</evidence>
<proteinExistence type="predicted"/>
<evidence type="ECO:0008006" key="4">
    <source>
        <dbReference type="Google" id="ProtNLM"/>
    </source>
</evidence>
<dbReference type="Proteomes" id="UP000263336">
    <property type="component" value="Unassembled WGS sequence"/>
</dbReference>
<dbReference type="Pfam" id="PF03747">
    <property type="entry name" value="ADP_ribosyl_GH"/>
    <property type="match status" value="1"/>
</dbReference>
<feature type="binding site" evidence="1">
    <location>
        <position position="13"/>
    </location>
    <ligand>
        <name>Mg(2+)</name>
        <dbReference type="ChEBI" id="CHEBI:18420"/>
        <label>1</label>
    </ligand>
</feature>
<dbReference type="Gene3D" id="1.10.4080.10">
    <property type="entry name" value="ADP-ribosylation/Crystallin J1"/>
    <property type="match status" value="1"/>
</dbReference>
<organism evidence="2 3">
    <name type="scientific">candidate division WWE3 bacterium</name>
    <dbReference type="NCBI Taxonomy" id="2053526"/>
    <lineage>
        <taxon>Bacteria</taxon>
        <taxon>Katanobacteria</taxon>
    </lineage>
</organism>
<feature type="binding site" evidence="1">
    <location>
        <position position="12"/>
    </location>
    <ligand>
        <name>Mg(2+)</name>
        <dbReference type="ChEBI" id="CHEBI:18420"/>
        <label>1</label>
    </ligand>
</feature>